<keyword evidence="3" id="KW-1185">Reference proteome</keyword>
<sequence>MKADMNSQRNQMIVGFALFMGLSLPVYFGNNPLELPNAKVIAEVVNTIGSTGMAVTAIITLVLDNVVPGTDEERGLA</sequence>
<gene>
    <name evidence="2" type="ORF">SAMN02745118_00390</name>
</gene>
<name>A0A1T4JSX7_9FIRM</name>
<dbReference type="Proteomes" id="UP000190625">
    <property type="component" value="Unassembled WGS sequence"/>
</dbReference>
<dbReference type="PANTHER" id="PTHR11119">
    <property type="entry name" value="XANTHINE-URACIL / VITAMIN C PERMEASE FAMILY MEMBER"/>
    <property type="match status" value="1"/>
</dbReference>
<feature type="transmembrane region" description="Helical" evidence="1">
    <location>
        <begin position="48"/>
        <end position="67"/>
    </location>
</feature>
<keyword evidence="1" id="KW-0812">Transmembrane</keyword>
<evidence type="ECO:0000256" key="1">
    <source>
        <dbReference type="SAM" id="Phobius"/>
    </source>
</evidence>
<protein>
    <submittedName>
        <fullName evidence="2">Uncharacterized protein</fullName>
    </submittedName>
</protein>
<evidence type="ECO:0000313" key="3">
    <source>
        <dbReference type="Proteomes" id="UP000190625"/>
    </source>
</evidence>
<reference evidence="3" key="1">
    <citation type="submission" date="2017-02" db="EMBL/GenBank/DDBJ databases">
        <authorList>
            <person name="Varghese N."/>
            <person name="Submissions S."/>
        </authorList>
    </citation>
    <scope>NUCLEOTIDE SEQUENCE [LARGE SCALE GENOMIC DNA]</scope>
    <source>
        <strain evidence="3">ATCC BAA-73</strain>
    </source>
</reference>
<dbReference type="STRING" id="142842.SAMN02745118_00390"/>
<feature type="transmembrane region" description="Helical" evidence="1">
    <location>
        <begin position="12"/>
        <end position="28"/>
    </location>
</feature>
<dbReference type="AlphaFoldDB" id="A0A1T4JSX7"/>
<keyword evidence="1" id="KW-0472">Membrane</keyword>
<dbReference type="EMBL" id="FUWM01000004">
    <property type="protein sequence ID" value="SJZ33300.1"/>
    <property type="molecule type" value="Genomic_DNA"/>
</dbReference>
<proteinExistence type="predicted"/>
<evidence type="ECO:0000313" key="2">
    <source>
        <dbReference type="EMBL" id="SJZ33300.1"/>
    </source>
</evidence>
<accession>A0A1T4JSX7</accession>
<keyword evidence="1" id="KW-1133">Transmembrane helix</keyword>
<organism evidence="2 3">
    <name type="scientific">Selenihalanaerobacter shriftii</name>
    <dbReference type="NCBI Taxonomy" id="142842"/>
    <lineage>
        <taxon>Bacteria</taxon>
        <taxon>Bacillati</taxon>
        <taxon>Bacillota</taxon>
        <taxon>Clostridia</taxon>
        <taxon>Halanaerobiales</taxon>
        <taxon>Halobacteroidaceae</taxon>
        <taxon>Selenihalanaerobacter</taxon>
    </lineage>
</organism>